<dbReference type="GO" id="GO:0032783">
    <property type="term" value="C:super elongation complex"/>
    <property type="evidence" value="ECO:0007669"/>
    <property type="project" value="InterPro"/>
</dbReference>
<dbReference type="GO" id="GO:0003711">
    <property type="term" value="F:transcription elongation factor activity"/>
    <property type="evidence" value="ECO:0007669"/>
    <property type="project" value="TreeGrafter"/>
</dbReference>
<dbReference type="Proteomes" id="UP001221757">
    <property type="component" value="Unassembled WGS sequence"/>
</dbReference>
<feature type="compositionally biased region" description="Low complexity" evidence="8">
    <location>
        <begin position="223"/>
        <end position="245"/>
    </location>
</feature>
<comment type="similarity">
    <text evidence="2">Belongs to the EAF family.</text>
</comment>
<evidence type="ECO:0000259" key="9">
    <source>
        <dbReference type="Pfam" id="PF09816"/>
    </source>
</evidence>
<organism evidence="10 11">
    <name type="scientific">Mycena rosella</name>
    <name type="common">Pink bonnet</name>
    <name type="synonym">Agaricus rosellus</name>
    <dbReference type="NCBI Taxonomy" id="1033263"/>
    <lineage>
        <taxon>Eukaryota</taxon>
        <taxon>Fungi</taxon>
        <taxon>Dikarya</taxon>
        <taxon>Basidiomycota</taxon>
        <taxon>Agaricomycotina</taxon>
        <taxon>Agaricomycetes</taxon>
        <taxon>Agaricomycetidae</taxon>
        <taxon>Agaricales</taxon>
        <taxon>Marasmiineae</taxon>
        <taxon>Mycenaceae</taxon>
        <taxon>Mycena</taxon>
    </lineage>
</organism>
<evidence type="ECO:0000256" key="7">
    <source>
        <dbReference type="ARBA" id="ARBA00023242"/>
    </source>
</evidence>
<evidence type="ECO:0000256" key="1">
    <source>
        <dbReference type="ARBA" id="ARBA00004123"/>
    </source>
</evidence>
<protein>
    <recommendedName>
        <fullName evidence="9">Transcription elongation factor Eaf N-terminal domain-containing protein</fullName>
    </recommendedName>
</protein>
<evidence type="ECO:0000256" key="3">
    <source>
        <dbReference type="ARBA" id="ARBA00022553"/>
    </source>
</evidence>
<gene>
    <name evidence="10" type="ORF">B0H17DRAFT_1143060</name>
</gene>
<evidence type="ECO:0000256" key="8">
    <source>
        <dbReference type="SAM" id="MobiDB-lite"/>
    </source>
</evidence>
<evidence type="ECO:0000313" key="11">
    <source>
        <dbReference type="Proteomes" id="UP001221757"/>
    </source>
</evidence>
<sequence length="348" mass="36976">MASSSSSTWVPQGRHEVQIGPSLNKALKARKGGPPPSIEVTRGKDATSVVLEHPSLQPGENHRYNGTETPAKELDCVLIYDEETGSYKLEKLESYIILSYDGKATVSLPTSAAPTPTQTDTGFDDTLVDAAGESDDEMPSHFAPPRQEAEESEEELEPALPPSKPPAAAAAPRPTKAAPQRKSTKKAPPPPPIPADLEEETLQFGRPATKRAKPTPAVALSLPGASASSWVAPPAPIASTSAPPAHRAASPIAVQSDSDEDDWEPVPVDAEAPQEIDMDDFEQTLEAEMEAEMEMAEEEDGSEPEDFLAEALPQAPESAATPVRPMSMGQLAGYSDDEYSSSEDSDDD</sequence>
<dbReference type="AlphaFoldDB" id="A0AAD7CWA1"/>
<feature type="compositionally biased region" description="Acidic residues" evidence="8">
    <location>
        <begin position="122"/>
        <end position="137"/>
    </location>
</feature>
<name>A0AAD7CWA1_MYCRO</name>
<comment type="subcellular location">
    <subcellularLocation>
        <location evidence="1">Nucleus</location>
    </subcellularLocation>
</comment>
<feature type="region of interest" description="Disordered" evidence="8">
    <location>
        <begin position="292"/>
        <end position="348"/>
    </location>
</feature>
<proteinExistence type="inferred from homology"/>
<feature type="compositionally biased region" description="Polar residues" evidence="8">
    <location>
        <begin position="107"/>
        <end position="121"/>
    </location>
</feature>
<feature type="compositionally biased region" description="Acidic residues" evidence="8">
    <location>
        <begin position="292"/>
        <end position="308"/>
    </location>
</feature>
<keyword evidence="6" id="KW-0804">Transcription</keyword>
<evidence type="ECO:0000313" key="10">
    <source>
        <dbReference type="EMBL" id="KAJ7666545.1"/>
    </source>
</evidence>
<dbReference type="InterPro" id="IPR019194">
    <property type="entry name" value="Tscrpt_elong_fac_Eaf_N"/>
</dbReference>
<dbReference type="PANTHER" id="PTHR15970">
    <property type="entry name" value="ELL-ASSOCIATED FACTOR EAF"/>
    <property type="match status" value="1"/>
</dbReference>
<dbReference type="PANTHER" id="PTHR15970:SF2">
    <property type="entry name" value="ELL-ASSOCIATED FACTOR EAF"/>
    <property type="match status" value="1"/>
</dbReference>
<feature type="region of interest" description="Disordered" evidence="8">
    <location>
        <begin position="106"/>
        <end position="278"/>
    </location>
</feature>
<evidence type="ECO:0000256" key="2">
    <source>
        <dbReference type="ARBA" id="ARBA00007798"/>
    </source>
</evidence>
<dbReference type="GO" id="GO:0006368">
    <property type="term" value="P:transcription elongation by RNA polymerase II"/>
    <property type="evidence" value="ECO:0007669"/>
    <property type="project" value="InterPro"/>
</dbReference>
<dbReference type="EMBL" id="JARKIE010000208">
    <property type="protein sequence ID" value="KAJ7666545.1"/>
    <property type="molecule type" value="Genomic_DNA"/>
</dbReference>
<feature type="compositionally biased region" description="Acidic residues" evidence="8">
    <location>
        <begin position="335"/>
        <end position="348"/>
    </location>
</feature>
<evidence type="ECO:0000256" key="4">
    <source>
        <dbReference type="ARBA" id="ARBA00023015"/>
    </source>
</evidence>
<comment type="caution">
    <text evidence="10">The sequence shown here is derived from an EMBL/GenBank/DDBJ whole genome shotgun (WGS) entry which is preliminary data.</text>
</comment>
<evidence type="ECO:0000256" key="6">
    <source>
        <dbReference type="ARBA" id="ARBA00023163"/>
    </source>
</evidence>
<dbReference type="Pfam" id="PF09816">
    <property type="entry name" value="EAF"/>
    <property type="match status" value="1"/>
</dbReference>
<feature type="compositionally biased region" description="Low complexity" evidence="8">
    <location>
        <begin position="166"/>
        <end position="180"/>
    </location>
</feature>
<feature type="compositionally biased region" description="Polar residues" evidence="8">
    <location>
        <begin position="1"/>
        <end position="10"/>
    </location>
</feature>
<dbReference type="InterPro" id="IPR027093">
    <property type="entry name" value="EAF_fam"/>
</dbReference>
<feature type="domain" description="Transcription elongation factor Eaf N-terminal" evidence="9">
    <location>
        <begin position="40"/>
        <end position="100"/>
    </location>
</feature>
<feature type="region of interest" description="Disordered" evidence="8">
    <location>
        <begin position="1"/>
        <end position="68"/>
    </location>
</feature>
<keyword evidence="7" id="KW-0539">Nucleus</keyword>
<keyword evidence="4" id="KW-0805">Transcription regulation</keyword>
<keyword evidence="3" id="KW-0597">Phosphoprotein</keyword>
<reference evidence="10" key="1">
    <citation type="submission" date="2023-03" db="EMBL/GenBank/DDBJ databases">
        <title>Massive genome expansion in bonnet fungi (Mycena s.s.) driven by repeated elements and novel gene families across ecological guilds.</title>
        <authorList>
            <consortium name="Lawrence Berkeley National Laboratory"/>
            <person name="Harder C.B."/>
            <person name="Miyauchi S."/>
            <person name="Viragh M."/>
            <person name="Kuo A."/>
            <person name="Thoen E."/>
            <person name="Andreopoulos B."/>
            <person name="Lu D."/>
            <person name="Skrede I."/>
            <person name="Drula E."/>
            <person name="Henrissat B."/>
            <person name="Morin E."/>
            <person name="Kohler A."/>
            <person name="Barry K."/>
            <person name="LaButti K."/>
            <person name="Morin E."/>
            <person name="Salamov A."/>
            <person name="Lipzen A."/>
            <person name="Mereny Z."/>
            <person name="Hegedus B."/>
            <person name="Baldrian P."/>
            <person name="Stursova M."/>
            <person name="Weitz H."/>
            <person name="Taylor A."/>
            <person name="Grigoriev I.V."/>
            <person name="Nagy L.G."/>
            <person name="Martin F."/>
            <person name="Kauserud H."/>
        </authorList>
    </citation>
    <scope>NUCLEOTIDE SEQUENCE</scope>
    <source>
        <strain evidence="10">CBHHK067</strain>
    </source>
</reference>
<keyword evidence="5" id="KW-0010">Activator</keyword>
<keyword evidence="11" id="KW-1185">Reference proteome</keyword>
<accession>A0AAD7CWA1</accession>
<evidence type="ECO:0000256" key="5">
    <source>
        <dbReference type="ARBA" id="ARBA00023159"/>
    </source>
</evidence>